<evidence type="ECO:0000313" key="3">
    <source>
        <dbReference type="Proteomes" id="UP000634136"/>
    </source>
</evidence>
<accession>A0A834XDK4</accession>
<protein>
    <submittedName>
        <fullName evidence="2">Stem 31 kDa glycoprotein</fullName>
    </submittedName>
</protein>
<keyword evidence="1" id="KW-1133">Transmembrane helix</keyword>
<name>A0A834XDK4_9FABA</name>
<dbReference type="Proteomes" id="UP000634136">
    <property type="component" value="Unassembled WGS sequence"/>
</dbReference>
<sequence>MHSIVDMDYCTNTLNLNVVESIRKLEVKNTILKPRLRSLLYNFMVSGSAGASPFSNHVSNSVALYSSVLQTKVGDDGVINIKDEDVSAIFSEWDFTRIEVCFTVYGFGVVLEFVGFIVTLYVFLTLRRDCIPVPNVVRAGGVAPRRARDALQQRLAAVRPEAEREGSVVAVGCGHGGGYKENGEEEGFHGCEYRLMMCGWFNWPWLWSII</sequence>
<dbReference type="AlphaFoldDB" id="A0A834XDK4"/>
<gene>
    <name evidence="2" type="ORF">G2W53_000320</name>
</gene>
<keyword evidence="3" id="KW-1185">Reference proteome</keyword>
<feature type="transmembrane region" description="Helical" evidence="1">
    <location>
        <begin position="104"/>
        <end position="124"/>
    </location>
</feature>
<keyword evidence="1" id="KW-0812">Transmembrane</keyword>
<evidence type="ECO:0000313" key="2">
    <source>
        <dbReference type="EMBL" id="KAF7843415.1"/>
    </source>
</evidence>
<comment type="caution">
    <text evidence="2">The sequence shown here is derived from an EMBL/GenBank/DDBJ whole genome shotgun (WGS) entry which is preliminary data.</text>
</comment>
<proteinExistence type="predicted"/>
<evidence type="ECO:0000256" key="1">
    <source>
        <dbReference type="SAM" id="Phobius"/>
    </source>
</evidence>
<organism evidence="2 3">
    <name type="scientific">Senna tora</name>
    <dbReference type="NCBI Taxonomy" id="362788"/>
    <lineage>
        <taxon>Eukaryota</taxon>
        <taxon>Viridiplantae</taxon>
        <taxon>Streptophyta</taxon>
        <taxon>Embryophyta</taxon>
        <taxon>Tracheophyta</taxon>
        <taxon>Spermatophyta</taxon>
        <taxon>Magnoliopsida</taxon>
        <taxon>eudicotyledons</taxon>
        <taxon>Gunneridae</taxon>
        <taxon>Pentapetalae</taxon>
        <taxon>rosids</taxon>
        <taxon>fabids</taxon>
        <taxon>Fabales</taxon>
        <taxon>Fabaceae</taxon>
        <taxon>Caesalpinioideae</taxon>
        <taxon>Cassia clade</taxon>
        <taxon>Senna</taxon>
    </lineage>
</organism>
<keyword evidence="1" id="KW-0472">Membrane</keyword>
<reference evidence="2" key="1">
    <citation type="submission" date="2020-09" db="EMBL/GenBank/DDBJ databases">
        <title>Genome-Enabled Discovery of Anthraquinone Biosynthesis in Senna tora.</title>
        <authorList>
            <person name="Kang S.-H."/>
            <person name="Pandey R.P."/>
            <person name="Lee C.-M."/>
            <person name="Sim J.-S."/>
            <person name="Jeong J.-T."/>
            <person name="Choi B.-S."/>
            <person name="Jung M."/>
            <person name="Ginzburg D."/>
            <person name="Zhao K."/>
            <person name="Won S.Y."/>
            <person name="Oh T.-J."/>
            <person name="Yu Y."/>
            <person name="Kim N.-H."/>
            <person name="Lee O.R."/>
            <person name="Lee T.-H."/>
            <person name="Bashyal P."/>
            <person name="Kim T.-S."/>
            <person name="Lee W.-H."/>
            <person name="Kawkins C."/>
            <person name="Kim C.-K."/>
            <person name="Kim J.S."/>
            <person name="Ahn B.O."/>
            <person name="Rhee S.Y."/>
            <person name="Sohng J.K."/>
        </authorList>
    </citation>
    <scope>NUCLEOTIDE SEQUENCE</scope>
    <source>
        <tissue evidence="2">Leaf</tissue>
    </source>
</reference>
<dbReference type="EMBL" id="JAAIUW010000001">
    <property type="protein sequence ID" value="KAF7843415.1"/>
    <property type="molecule type" value="Genomic_DNA"/>
</dbReference>